<evidence type="ECO:0000313" key="12">
    <source>
        <dbReference type="EMBL" id="KAF1753232.1"/>
    </source>
</evidence>
<evidence type="ECO:0008006" key="14">
    <source>
        <dbReference type="Google" id="ProtNLM"/>
    </source>
</evidence>
<feature type="domain" description="Nuclear receptor" evidence="10">
    <location>
        <begin position="367"/>
        <end position="439"/>
    </location>
</feature>
<dbReference type="PANTHER" id="PTHR46800:SF6">
    <property type="entry name" value="NUCLEAR HORMONE RECEPTOR FAMILY-RELATED"/>
    <property type="match status" value="1"/>
</dbReference>
<dbReference type="Gene3D" id="1.10.565.10">
    <property type="entry name" value="Retinoid X Receptor"/>
    <property type="match status" value="2"/>
</dbReference>
<evidence type="ECO:0000256" key="9">
    <source>
        <dbReference type="RuleBase" id="RU004334"/>
    </source>
</evidence>
<dbReference type="GeneID" id="9817992"/>
<feature type="domain" description="NR LBD" evidence="11">
    <location>
        <begin position="450"/>
        <end position="719"/>
    </location>
</feature>
<dbReference type="EMBL" id="WUAV01000005">
    <property type="protein sequence ID" value="KAF1753232.1"/>
    <property type="molecule type" value="Genomic_DNA"/>
</dbReference>
<evidence type="ECO:0000256" key="4">
    <source>
        <dbReference type="ARBA" id="ARBA00023015"/>
    </source>
</evidence>
<keyword evidence="6 9" id="KW-0804">Transcription</keyword>
<sequence>MSCHICGASETEPHFGGVSCSACAAFFRRYFHSKKSVASCTCQVRFRNSHPCRECRILKCLEAGMNPEKVQQKREKHPPKKRVLQEEVSMVASTSNNPYISSSPPSLPMSPLPLQIIPRDSSTIALTALSWQKVQNKRSLMFNKTLDQTNYYELSCIMREDCSMVWKIVEDLFPSATWNLRKLDKEALLRNFLPKWSVLTAAIDMEANVQRYSKFNNLEDCKRLIVNFYTDSIPNRYRMTPENILETFGPILAYYGQHVILPIHAKSLDKAEYMALALLILFDGAYTNISVECSEMCRNIRNLIYRELKGYQMDKNYDEMQFIDTLDTLSMVEKGERKFHEELLICDMHHVHLHDDYRYLRPLSSQKMTCLVCGSRQSEPHFGGNSCRACAAFFRRYFNSNKSVIVCICKTKKVNSHPCRSCRMAKCFAIGMTPLKIHGQRDPNGSSPRKLEKSISPLDLKFPTYTTHISPRHTSNISLSLPNFVEYEKKRWEIFQRPESIGLYKATSFTKQDFDITWEFVSESFPEFQKLLASDKKAMLNNFLIKIWNIEPVMDHVAERVKYEKMNEEEMMTVAFPMYDGSFLEGEEMGKDEIWRTFGVHWNRYFSLLIDPLITLALDKMEMMAVIWILFFDYAYINISQNCSDFSWNMRKVILQELKNYELEKNFTEEQAQSRFLEILEIPLIVERGEKQFHEEMILCELYKLRMHDDFRVMMKKQRI</sequence>
<evidence type="ECO:0000256" key="7">
    <source>
        <dbReference type="ARBA" id="ARBA00023170"/>
    </source>
</evidence>
<keyword evidence="3 9" id="KW-0862">Zinc</keyword>
<dbReference type="KEGG" id="crq:GCK72_019788"/>
<evidence type="ECO:0000256" key="5">
    <source>
        <dbReference type="ARBA" id="ARBA00023125"/>
    </source>
</evidence>
<dbReference type="Pfam" id="PF00105">
    <property type="entry name" value="zf-C4"/>
    <property type="match status" value="2"/>
</dbReference>
<dbReference type="InterPro" id="IPR001628">
    <property type="entry name" value="Znf_hrmn_rcpt"/>
</dbReference>
<comment type="similarity">
    <text evidence="9">Belongs to the nuclear hormone receptor family.</text>
</comment>
<keyword evidence="4 9" id="KW-0805">Transcription regulation</keyword>
<dbReference type="RefSeq" id="XP_053582139.1">
    <property type="nucleotide sequence ID" value="XM_053733226.1"/>
</dbReference>
<dbReference type="GO" id="GO:0005634">
    <property type="term" value="C:nucleus"/>
    <property type="evidence" value="ECO:0007669"/>
    <property type="project" value="UniProtKB-SubCell"/>
</dbReference>
<dbReference type="PANTHER" id="PTHR46800">
    <property type="entry name" value="NUCLEAR HORMONE RECEPTOR FAMILY-RELATED-RELATED"/>
    <property type="match status" value="1"/>
</dbReference>
<dbReference type="Gene3D" id="3.30.50.10">
    <property type="entry name" value="Erythroid Transcription Factor GATA-1, subunit A"/>
    <property type="match status" value="2"/>
</dbReference>
<feature type="domain" description="Nuclear receptor" evidence="10">
    <location>
        <begin position="1"/>
        <end position="72"/>
    </location>
</feature>
<dbReference type="Pfam" id="PF00104">
    <property type="entry name" value="Hormone_recep"/>
    <property type="match status" value="2"/>
</dbReference>
<protein>
    <recommendedName>
        <fullName evidence="14">Nuclear receptor domain-containing protein</fullName>
    </recommendedName>
</protein>
<dbReference type="CTD" id="9817992"/>
<organism evidence="12 13">
    <name type="scientific">Caenorhabditis remanei</name>
    <name type="common">Caenorhabditis vulgaris</name>
    <dbReference type="NCBI Taxonomy" id="31234"/>
    <lineage>
        <taxon>Eukaryota</taxon>
        <taxon>Metazoa</taxon>
        <taxon>Ecdysozoa</taxon>
        <taxon>Nematoda</taxon>
        <taxon>Chromadorea</taxon>
        <taxon>Rhabditida</taxon>
        <taxon>Rhabditina</taxon>
        <taxon>Rhabditomorpha</taxon>
        <taxon>Rhabditoidea</taxon>
        <taxon>Rhabditidae</taxon>
        <taxon>Peloderinae</taxon>
        <taxon>Caenorhabditis</taxon>
    </lineage>
</organism>
<gene>
    <name evidence="12" type="ORF">GCK72_019788</name>
</gene>
<evidence type="ECO:0000259" key="10">
    <source>
        <dbReference type="PROSITE" id="PS51030"/>
    </source>
</evidence>
<dbReference type="PRINTS" id="PR00047">
    <property type="entry name" value="STROIDFINGER"/>
</dbReference>
<name>A0A6A5GFH3_CAERE</name>
<comment type="caution">
    <text evidence="12">The sequence shown here is derived from an EMBL/GenBank/DDBJ whole genome shotgun (WGS) entry which is preliminary data.</text>
</comment>
<dbReference type="PROSITE" id="PS51030">
    <property type="entry name" value="NUCLEAR_REC_DBD_2"/>
    <property type="match status" value="2"/>
</dbReference>
<dbReference type="SUPFAM" id="SSF48508">
    <property type="entry name" value="Nuclear receptor ligand-binding domain"/>
    <property type="match status" value="2"/>
</dbReference>
<evidence type="ECO:0000259" key="11">
    <source>
        <dbReference type="PROSITE" id="PS51843"/>
    </source>
</evidence>
<keyword evidence="5 9" id="KW-0238">DNA-binding</keyword>
<keyword evidence="7 9" id="KW-0675">Receptor</keyword>
<dbReference type="PROSITE" id="PS00031">
    <property type="entry name" value="NUCLEAR_REC_DBD_1"/>
    <property type="match status" value="2"/>
</dbReference>
<evidence type="ECO:0000313" key="13">
    <source>
        <dbReference type="Proteomes" id="UP000483820"/>
    </source>
</evidence>
<dbReference type="GO" id="GO:0003700">
    <property type="term" value="F:DNA-binding transcription factor activity"/>
    <property type="evidence" value="ECO:0007669"/>
    <property type="project" value="InterPro"/>
</dbReference>
<reference evidence="12 13" key="1">
    <citation type="submission" date="2019-12" db="EMBL/GenBank/DDBJ databases">
        <title>Chromosome-level assembly of the Caenorhabditis remanei genome.</title>
        <authorList>
            <person name="Teterina A.A."/>
            <person name="Willis J.H."/>
            <person name="Phillips P.C."/>
        </authorList>
    </citation>
    <scope>NUCLEOTIDE SEQUENCE [LARGE SCALE GENOMIC DNA]</scope>
    <source>
        <strain evidence="12 13">PX506</strain>
        <tissue evidence="12">Whole organism</tissue>
    </source>
</reference>
<keyword evidence="2 9" id="KW-0863">Zinc-finger</keyword>
<dbReference type="GO" id="GO:0008270">
    <property type="term" value="F:zinc ion binding"/>
    <property type="evidence" value="ECO:0007669"/>
    <property type="project" value="UniProtKB-KW"/>
</dbReference>
<dbReference type="InterPro" id="IPR013088">
    <property type="entry name" value="Znf_NHR/GATA"/>
</dbReference>
<dbReference type="GO" id="GO:0043565">
    <property type="term" value="F:sequence-specific DNA binding"/>
    <property type="evidence" value="ECO:0007669"/>
    <property type="project" value="InterPro"/>
</dbReference>
<keyword evidence="1 9" id="KW-0479">Metal-binding</keyword>
<evidence type="ECO:0000256" key="6">
    <source>
        <dbReference type="ARBA" id="ARBA00023163"/>
    </source>
</evidence>
<evidence type="ECO:0000256" key="2">
    <source>
        <dbReference type="ARBA" id="ARBA00022771"/>
    </source>
</evidence>
<dbReference type="PROSITE" id="PS51843">
    <property type="entry name" value="NR_LBD"/>
    <property type="match status" value="2"/>
</dbReference>
<evidence type="ECO:0000256" key="1">
    <source>
        <dbReference type="ARBA" id="ARBA00022723"/>
    </source>
</evidence>
<dbReference type="InterPro" id="IPR000536">
    <property type="entry name" value="Nucl_hrmn_rcpt_lig-bd"/>
</dbReference>
<evidence type="ECO:0000256" key="3">
    <source>
        <dbReference type="ARBA" id="ARBA00022833"/>
    </source>
</evidence>
<dbReference type="SMART" id="SM00399">
    <property type="entry name" value="ZnF_C4"/>
    <property type="match status" value="2"/>
</dbReference>
<dbReference type="Proteomes" id="UP000483820">
    <property type="component" value="Chromosome V"/>
</dbReference>
<dbReference type="InterPro" id="IPR042936">
    <property type="entry name" value="Nhr-150"/>
</dbReference>
<proteinExistence type="inferred from homology"/>
<accession>A0A6A5GFH3</accession>
<evidence type="ECO:0000256" key="8">
    <source>
        <dbReference type="ARBA" id="ARBA00023242"/>
    </source>
</evidence>
<keyword evidence="8 9" id="KW-0539">Nucleus</keyword>
<dbReference type="InterPro" id="IPR035500">
    <property type="entry name" value="NHR-like_dom_sf"/>
</dbReference>
<dbReference type="SMART" id="SM00430">
    <property type="entry name" value="HOLI"/>
    <property type="match status" value="2"/>
</dbReference>
<comment type="subcellular location">
    <subcellularLocation>
        <location evidence="9">Nucleus</location>
    </subcellularLocation>
</comment>
<dbReference type="AlphaFoldDB" id="A0A6A5GFH3"/>
<dbReference type="SUPFAM" id="SSF57716">
    <property type="entry name" value="Glucocorticoid receptor-like (DNA-binding domain)"/>
    <property type="match status" value="2"/>
</dbReference>
<feature type="domain" description="NR LBD" evidence="11">
    <location>
        <begin position="108"/>
        <end position="365"/>
    </location>
</feature>